<dbReference type="EMBL" id="SSNY01000015">
    <property type="protein sequence ID" value="THF54797.1"/>
    <property type="molecule type" value="Genomic_DNA"/>
</dbReference>
<reference evidence="2 3" key="1">
    <citation type="submission" date="2019-04" db="EMBL/GenBank/DDBJ databases">
        <title>Mesorhizobium composti sp. nov., isolated from compost.</title>
        <authorList>
            <person name="Lin S.-Y."/>
            <person name="Hameed A."/>
            <person name="Hsieh Y.-T."/>
            <person name="Young C.-C."/>
        </authorList>
    </citation>
    <scope>NUCLEOTIDE SEQUENCE [LARGE SCALE GENOMIC DNA]</scope>
    <source>
        <strain evidence="2 3">CC-YTH430</strain>
    </source>
</reference>
<organism evidence="2 3">
    <name type="scientific">Ollibium composti</name>
    <dbReference type="NCBI Taxonomy" id="2675109"/>
    <lineage>
        <taxon>Bacteria</taxon>
        <taxon>Pseudomonadati</taxon>
        <taxon>Pseudomonadota</taxon>
        <taxon>Alphaproteobacteria</taxon>
        <taxon>Hyphomicrobiales</taxon>
        <taxon>Phyllobacteriaceae</taxon>
        <taxon>Ollibium</taxon>
    </lineage>
</organism>
<sequence>MRNMILIAALLAMTTMAAAETIYYGSRAGMVVTVVKKSNLNSTHAKITTIHTRENAIQFCREYIQKVTKKCIADNLAEGKVLISAES</sequence>
<keyword evidence="1" id="KW-0732">Signal</keyword>
<comment type="caution">
    <text evidence="2">The sequence shown here is derived from an EMBL/GenBank/DDBJ whole genome shotgun (WGS) entry which is preliminary data.</text>
</comment>
<protein>
    <recommendedName>
        <fullName evidence="4">UrcA family protein</fullName>
    </recommendedName>
</protein>
<dbReference type="Proteomes" id="UP000306441">
    <property type="component" value="Unassembled WGS sequence"/>
</dbReference>
<dbReference type="RefSeq" id="WP_136359991.1">
    <property type="nucleotide sequence ID" value="NZ_SSNY01000015.1"/>
</dbReference>
<feature type="chain" id="PRO_5045306055" description="UrcA family protein" evidence="1">
    <location>
        <begin position="20"/>
        <end position="87"/>
    </location>
</feature>
<keyword evidence="3" id="KW-1185">Reference proteome</keyword>
<evidence type="ECO:0008006" key="4">
    <source>
        <dbReference type="Google" id="ProtNLM"/>
    </source>
</evidence>
<evidence type="ECO:0000313" key="2">
    <source>
        <dbReference type="EMBL" id="THF54797.1"/>
    </source>
</evidence>
<evidence type="ECO:0000313" key="3">
    <source>
        <dbReference type="Proteomes" id="UP000306441"/>
    </source>
</evidence>
<evidence type="ECO:0000256" key="1">
    <source>
        <dbReference type="SAM" id="SignalP"/>
    </source>
</evidence>
<feature type="signal peptide" evidence="1">
    <location>
        <begin position="1"/>
        <end position="19"/>
    </location>
</feature>
<accession>A0ABY2Q1S1</accession>
<proteinExistence type="predicted"/>
<name>A0ABY2Q1S1_9HYPH</name>
<gene>
    <name evidence="2" type="ORF">E6C48_20185</name>
</gene>